<feature type="domain" description="Retrotransposon gag" evidence="2">
    <location>
        <begin position="145"/>
        <end position="212"/>
    </location>
</feature>
<dbReference type="Pfam" id="PF03732">
    <property type="entry name" value="Retrotrans_gag"/>
    <property type="match status" value="1"/>
</dbReference>
<dbReference type="Proteomes" id="UP000265520">
    <property type="component" value="Unassembled WGS sequence"/>
</dbReference>
<keyword evidence="4" id="KW-1185">Reference proteome</keyword>
<dbReference type="AlphaFoldDB" id="A0A392PFD7"/>
<feature type="region of interest" description="Disordered" evidence="1">
    <location>
        <begin position="35"/>
        <end position="79"/>
    </location>
</feature>
<evidence type="ECO:0000256" key="1">
    <source>
        <dbReference type="SAM" id="MobiDB-lite"/>
    </source>
</evidence>
<dbReference type="PANTHER" id="PTHR33223:SF11">
    <property type="entry name" value="ELEMENT PROTEIN, PUTATIVE-RELATED"/>
    <property type="match status" value="1"/>
</dbReference>
<feature type="non-terminal residue" evidence="3">
    <location>
        <position position="212"/>
    </location>
</feature>
<organism evidence="3 4">
    <name type="scientific">Trifolium medium</name>
    <dbReference type="NCBI Taxonomy" id="97028"/>
    <lineage>
        <taxon>Eukaryota</taxon>
        <taxon>Viridiplantae</taxon>
        <taxon>Streptophyta</taxon>
        <taxon>Embryophyta</taxon>
        <taxon>Tracheophyta</taxon>
        <taxon>Spermatophyta</taxon>
        <taxon>Magnoliopsida</taxon>
        <taxon>eudicotyledons</taxon>
        <taxon>Gunneridae</taxon>
        <taxon>Pentapetalae</taxon>
        <taxon>rosids</taxon>
        <taxon>fabids</taxon>
        <taxon>Fabales</taxon>
        <taxon>Fabaceae</taxon>
        <taxon>Papilionoideae</taxon>
        <taxon>50 kb inversion clade</taxon>
        <taxon>NPAAA clade</taxon>
        <taxon>Hologalegina</taxon>
        <taxon>IRL clade</taxon>
        <taxon>Trifolieae</taxon>
        <taxon>Trifolium</taxon>
    </lineage>
</organism>
<dbReference type="InterPro" id="IPR005162">
    <property type="entry name" value="Retrotrans_gag_dom"/>
</dbReference>
<accession>A0A392PFD7</accession>
<evidence type="ECO:0000259" key="2">
    <source>
        <dbReference type="Pfam" id="PF03732"/>
    </source>
</evidence>
<feature type="compositionally biased region" description="Acidic residues" evidence="1">
    <location>
        <begin position="39"/>
        <end position="54"/>
    </location>
</feature>
<evidence type="ECO:0000313" key="3">
    <source>
        <dbReference type="EMBL" id="MCI10199.1"/>
    </source>
</evidence>
<sequence length="212" mass="24411">TPSGSLQFDPEIERTARANRKAVRLAKEAERLAALEQNISEEEEASEEEIEEMADNVQNPPPPPPRRRTLGDYGQSNDGEIANLGFQPMNPVAFDIKNTVLSALKEDLYSGSESQCPNLHLSHFYEACDYTDPPGVSESDKRLLLFKHSLTGRAKDWLDTIPPNTIHTWRELERKFLDRYFPIHKFLERRSDISNFEQGDNETLYDAWERFK</sequence>
<reference evidence="3 4" key="1">
    <citation type="journal article" date="2018" name="Front. Plant Sci.">
        <title>Red Clover (Trifolium pratense) and Zigzag Clover (T. medium) - A Picture of Genomic Similarities and Differences.</title>
        <authorList>
            <person name="Dluhosova J."/>
            <person name="Istvanek J."/>
            <person name="Nedelnik J."/>
            <person name="Repkova J."/>
        </authorList>
    </citation>
    <scope>NUCLEOTIDE SEQUENCE [LARGE SCALE GENOMIC DNA]</scope>
    <source>
        <strain evidence="4">cv. 10/8</strain>
        <tissue evidence="3">Leaf</tissue>
    </source>
</reference>
<dbReference type="PANTHER" id="PTHR33223">
    <property type="entry name" value="CCHC-TYPE DOMAIN-CONTAINING PROTEIN"/>
    <property type="match status" value="1"/>
</dbReference>
<evidence type="ECO:0000313" key="4">
    <source>
        <dbReference type="Proteomes" id="UP000265520"/>
    </source>
</evidence>
<feature type="non-terminal residue" evidence="3">
    <location>
        <position position="1"/>
    </location>
</feature>
<name>A0A392PFD7_9FABA</name>
<protein>
    <submittedName>
        <fullName evidence="3">Putative athila retroelement ORF1 protein</fullName>
    </submittedName>
</protein>
<proteinExistence type="predicted"/>
<dbReference type="EMBL" id="LXQA010075341">
    <property type="protein sequence ID" value="MCI10199.1"/>
    <property type="molecule type" value="Genomic_DNA"/>
</dbReference>
<comment type="caution">
    <text evidence="3">The sequence shown here is derived from an EMBL/GenBank/DDBJ whole genome shotgun (WGS) entry which is preliminary data.</text>
</comment>